<keyword evidence="11 17" id="KW-0520">NAD</keyword>
<comment type="catalytic activity">
    <reaction evidence="16">
        <text>a ubiquinone + NADH + 5 H(+)(in) = a ubiquinol + NAD(+) + 4 H(+)(out)</text>
        <dbReference type="Rhea" id="RHEA:29091"/>
        <dbReference type="Rhea" id="RHEA-COMP:9565"/>
        <dbReference type="Rhea" id="RHEA-COMP:9566"/>
        <dbReference type="ChEBI" id="CHEBI:15378"/>
        <dbReference type="ChEBI" id="CHEBI:16389"/>
        <dbReference type="ChEBI" id="CHEBI:17976"/>
        <dbReference type="ChEBI" id="CHEBI:57540"/>
        <dbReference type="ChEBI" id="CHEBI:57945"/>
        <dbReference type="EC" id="7.1.1.2"/>
    </reaction>
    <physiologicalReaction direction="left-to-right" evidence="16">
        <dbReference type="Rhea" id="RHEA:29092"/>
    </physiologicalReaction>
</comment>
<dbReference type="InterPro" id="IPR039428">
    <property type="entry name" value="NUOK/Mnh_C1-like"/>
</dbReference>
<evidence type="ECO:0000256" key="15">
    <source>
        <dbReference type="ARBA" id="ARBA00043911"/>
    </source>
</evidence>
<evidence type="ECO:0000256" key="9">
    <source>
        <dbReference type="ARBA" id="ARBA00022982"/>
    </source>
</evidence>
<keyword evidence="12 17" id="KW-0830">Ubiquinone</keyword>
<sequence length="128" mass="13914">MSLLHLSFYSSFTLSCLGLAFHRTHLISALLCLESMMLSMYIALSISPTETQTTSITLTPILMLTFSACEAGTGLAMLVASTRTHGSDHLHNLNPYNAKSPSPNNYTSTYSPLSPKNPYERTPLPTAS</sequence>
<proteinExistence type="inferred from homology"/>
<dbReference type="GO" id="GO:0005743">
    <property type="term" value="C:mitochondrial inner membrane"/>
    <property type="evidence" value="ECO:0007669"/>
    <property type="project" value="UniProtKB-SubCell"/>
</dbReference>
<comment type="function">
    <text evidence="15">Core subunit of the mitochondrial membrane respiratory chain NADH dehydrogenase (Complex I) which catalyzes electron transfer from NADH through the respiratory chain, using ubiquinone as an electron acceptor. Part of the enzyme membrane arm which is embedded in the lipid bilayer and involved in proton translocation.</text>
</comment>
<comment type="similarity">
    <text evidence="2 17">Belongs to the complex I subunit 4L family.</text>
</comment>
<gene>
    <name evidence="19" type="primary">ND4L</name>
</gene>
<evidence type="ECO:0000256" key="17">
    <source>
        <dbReference type="RuleBase" id="RU004419"/>
    </source>
</evidence>
<dbReference type="PANTHER" id="PTHR11434:SF0">
    <property type="entry name" value="NADH-UBIQUINONE OXIDOREDUCTASE CHAIN 4L"/>
    <property type="match status" value="1"/>
</dbReference>
<reference evidence="19" key="1">
    <citation type="submission" date="2018-01" db="EMBL/GenBank/DDBJ databases">
        <title>Mitogenome of an Australian largest raptor, WTE.</title>
        <authorList>
            <person name="Sarker S."/>
            <person name="Das S."/>
            <person name="Raidal S.R."/>
        </authorList>
    </citation>
    <scope>NUCLEOTIDE SEQUENCE</scope>
</reference>
<dbReference type="GO" id="GO:0030964">
    <property type="term" value="C:NADH dehydrogenase complex"/>
    <property type="evidence" value="ECO:0007669"/>
    <property type="project" value="TreeGrafter"/>
</dbReference>
<evidence type="ECO:0000256" key="2">
    <source>
        <dbReference type="ARBA" id="ARBA00010519"/>
    </source>
</evidence>
<accession>A0A3G5FPU3</accession>
<feature type="compositionally biased region" description="Polar residues" evidence="18">
    <location>
        <begin position="94"/>
        <end position="114"/>
    </location>
</feature>
<keyword evidence="13 17" id="KW-0496">Mitochondrion</keyword>
<dbReference type="PANTHER" id="PTHR11434">
    <property type="entry name" value="NADH-UBIQUINONE OXIDOREDUCTASE SUBUNIT ND4L"/>
    <property type="match status" value="1"/>
</dbReference>
<keyword evidence="10" id="KW-1133">Transmembrane helix</keyword>
<evidence type="ECO:0000256" key="12">
    <source>
        <dbReference type="ARBA" id="ARBA00023075"/>
    </source>
</evidence>
<evidence type="ECO:0000256" key="13">
    <source>
        <dbReference type="ARBA" id="ARBA00023128"/>
    </source>
</evidence>
<dbReference type="GO" id="GO:0042773">
    <property type="term" value="P:ATP synthesis coupled electron transport"/>
    <property type="evidence" value="ECO:0007669"/>
    <property type="project" value="UniProtKB-UniRule"/>
</dbReference>
<name>A0A3G5FPU3_AQUAU</name>
<organism evidence="19">
    <name type="scientific">Aquila audax</name>
    <name type="common">Wedge-tailed eagle</name>
    <dbReference type="NCBI Taxonomy" id="8961"/>
    <lineage>
        <taxon>Eukaryota</taxon>
        <taxon>Metazoa</taxon>
        <taxon>Chordata</taxon>
        <taxon>Craniata</taxon>
        <taxon>Vertebrata</taxon>
        <taxon>Euteleostomi</taxon>
        <taxon>Archelosauria</taxon>
        <taxon>Archosauria</taxon>
        <taxon>Dinosauria</taxon>
        <taxon>Saurischia</taxon>
        <taxon>Theropoda</taxon>
        <taxon>Coelurosauria</taxon>
        <taxon>Aves</taxon>
        <taxon>Neognathae</taxon>
        <taxon>Neoaves</taxon>
        <taxon>Telluraves</taxon>
        <taxon>Accipitrimorphae</taxon>
        <taxon>Accipitriformes</taxon>
        <taxon>Accipitridae</taxon>
        <taxon>Accipitrinae</taxon>
        <taxon>Aquila</taxon>
    </lineage>
</organism>
<evidence type="ECO:0000256" key="8">
    <source>
        <dbReference type="ARBA" id="ARBA00022967"/>
    </source>
</evidence>
<evidence type="ECO:0000256" key="1">
    <source>
        <dbReference type="ARBA" id="ARBA00004225"/>
    </source>
</evidence>
<protein>
    <recommendedName>
        <fullName evidence="4 17">NADH-ubiquinone oxidoreductase chain 4L</fullName>
        <ecNumber evidence="3 17">7.1.1.2</ecNumber>
    </recommendedName>
</protein>
<keyword evidence="7" id="KW-0812">Transmembrane</keyword>
<dbReference type="Pfam" id="PF00420">
    <property type="entry name" value="Oxidored_q2"/>
    <property type="match status" value="1"/>
</dbReference>
<dbReference type="EC" id="7.1.1.2" evidence="3 17"/>
<keyword evidence="5 17" id="KW-0813">Transport</keyword>
<evidence type="ECO:0000256" key="11">
    <source>
        <dbReference type="ARBA" id="ARBA00023027"/>
    </source>
</evidence>
<dbReference type="GO" id="GO:1902495">
    <property type="term" value="C:transmembrane transporter complex"/>
    <property type="evidence" value="ECO:0007669"/>
    <property type="project" value="UniProtKB-ARBA"/>
</dbReference>
<dbReference type="GO" id="GO:0016651">
    <property type="term" value="F:oxidoreductase activity, acting on NAD(P)H"/>
    <property type="evidence" value="ECO:0007669"/>
    <property type="project" value="InterPro"/>
</dbReference>
<geneLocation type="mitochondrion" evidence="19"/>
<keyword evidence="9 17" id="KW-0249">Electron transport</keyword>
<evidence type="ECO:0000256" key="10">
    <source>
        <dbReference type="ARBA" id="ARBA00022989"/>
    </source>
</evidence>
<evidence type="ECO:0000256" key="14">
    <source>
        <dbReference type="ARBA" id="ARBA00023136"/>
    </source>
</evidence>
<evidence type="ECO:0000256" key="3">
    <source>
        <dbReference type="ARBA" id="ARBA00012944"/>
    </source>
</evidence>
<evidence type="ECO:0000256" key="6">
    <source>
        <dbReference type="ARBA" id="ARBA00022660"/>
    </source>
</evidence>
<evidence type="ECO:0000256" key="4">
    <source>
        <dbReference type="ARBA" id="ARBA00016612"/>
    </source>
</evidence>
<keyword evidence="8 17" id="KW-1278">Translocase</keyword>
<dbReference type="InterPro" id="IPR001133">
    <property type="entry name" value="NADH_UbQ_OxRdtase_chain4L/K"/>
</dbReference>
<dbReference type="AlphaFoldDB" id="A0A3G5FPU3"/>
<evidence type="ECO:0000256" key="5">
    <source>
        <dbReference type="ARBA" id="ARBA00022448"/>
    </source>
</evidence>
<evidence type="ECO:0000256" key="18">
    <source>
        <dbReference type="SAM" id="MobiDB-lite"/>
    </source>
</evidence>
<dbReference type="FunFam" id="1.10.287.3510:FF:000002">
    <property type="entry name" value="NADH-ubiquinone oxidoreductase chain 4L"/>
    <property type="match status" value="1"/>
</dbReference>
<dbReference type="GO" id="GO:0008137">
    <property type="term" value="F:NADH dehydrogenase (ubiquinone) activity"/>
    <property type="evidence" value="ECO:0007669"/>
    <property type="project" value="UniProtKB-EC"/>
</dbReference>
<dbReference type="GO" id="GO:0098803">
    <property type="term" value="C:respiratory chain complex"/>
    <property type="evidence" value="ECO:0007669"/>
    <property type="project" value="UniProtKB-ARBA"/>
</dbReference>
<keyword evidence="6 17" id="KW-0679">Respiratory chain</keyword>
<evidence type="ECO:0000256" key="7">
    <source>
        <dbReference type="ARBA" id="ARBA00022692"/>
    </source>
</evidence>
<keyword evidence="17" id="KW-0999">Mitochondrion inner membrane</keyword>
<keyword evidence="14" id="KW-0472">Membrane</keyword>
<dbReference type="Gene3D" id="1.10.287.3510">
    <property type="match status" value="1"/>
</dbReference>
<comment type="subcellular location">
    <subcellularLocation>
        <location evidence="17">Mitochondrion inner membrane</location>
        <topology evidence="17">Multi-pass membrane protein</topology>
    </subcellularLocation>
    <subcellularLocation>
        <location evidence="1">Mitochondrion membrane</location>
        <topology evidence="1">Multi-pass membrane protein</topology>
    </subcellularLocation>
</comment>
<evidence type="ECO:0000256" key="16">
    <source>
        <dbReference type="ARBA" id="ARBA00048769"/>
    </source>
</evidence>
<feature type="region of interest" description="Disordered" evidence="18">
    <location>
        <begin position="90"/>
        <end position="128"/>
    </location>
</feature>
<dbReference type="EMBL" id="MG873530">
    <property type="protein sequence ID" value="AYW52649.1"/>
    <property type="molecule type" value="Genomic_DNA"/>
</dbReference>
<evidence type="ECO:0000313" key="19">
    <source>
        <dbReference type="EMBL" id="AYW52649.1"/>
    </source>
</evidence>